<dbReference type="InterPro" id="IPR003593">
    <property type="entry name" value="AAA+_ATPase"/>
</dbReference>
<dbReference type="PROSITE" id="PS50045">
    <property type="entry name" value="SIGMA54_INTERACT_4"/>
    <property type="match status" value="1"/>
</dbReference>
<dbReference type="EMBL" id="LOEE01000013">
    <property type="protein sequence ID" value="KXG77587.1"/>
    <property type="molecule type" value="Genomic_DNA"/>
</dbReference>
<dbReference type="CDD" id="cd00009">
    <property type="entry name" value="AAA"/>
    <property type="match status" value="1"/>
</dbReference>
<evidence type="ECO:0000259" key="6">
    <source>
        <dbReference type="PROSITE" id="PS50045"/>
    </source>
</evidence>
<dbReference type="PROSITE" id="PS50112">
    <property type="entry name" value="PAS"/>
    <property type="match status" value="1"/>
</dbReference>
<keyword evidence="9" id="KW-1185">Reference proteome</keyword>
<evidence type="ECO:0000259" key="7">
    <source>
        <dbReference type="PROSITE" id="PS50112"/>
    </source>
</evidence>
<dbReference type="Pfam" id="PF00989">
    <property type="entry name" value="PAS"/>
    <property type="match status" value="1"/>
</dbReference>
<dbReference type="Pfam" id="PF02954">
    <property type="entry name" value="HTH_8"/>
    <property type="match status" value="1"/>
</dbReference>
<dbReference type="InterPro" id="IPR025943">
    <property type="entry name" value="Sigma_54_int_dom_ATP-bd_2"/>
</dbReference>
<dbReference type="InterPro" id="IPR025662">
    <property type="entry name" value="Sigma_54_int_dom_ATP-bd_1"/>
</dbReference>
<dbReference type="PANTHER" id="PTHR32071:SF57">
    <property type="entry name" value="C4-DICARBOXYLATE TRANSPORT TRANSCRIPTIONAL REGULATORY PROTEIN DCTD"/>
    <property type="match status" value="1"/>
</dbReference>
<keyword evidence="4" id="KW-0238">DNA-binding</keyword>
<dbReference type="SUPFAM" id="SSF46689">
    <property type="entry name" value="Homeodomain-like"/>
    <property type="match status" value="1"/>
</dbReference>
<comment type="caution">
    <text evidence="8">The sequence shown here is derived from an EMBL/GenBank/DDBJ whole genome shotgun (WGS) entry which is preliminary data.</text>
</comment>
<dbReference type="STRING" id="520762.AN619_04400"/>
<dbReference type="Gene3D" id="1.10.8.60">
    <property type="match status" value="1"/>
</dbReference>
<accession>A0A140LAL2</accession>
<dbReference type="FunFam" id="3.40.50.300:FF:000006">
    <property type="entry name" value="DNA-binding transcriptional regulator NtrC"/>
    <property type="match status" value="1"/>
</dbReference>
<dbReference type="CDD" id="cd00130">
    <property type="entry name" value="PAS"/>
    <property type="match status" value="1"/>
</dbReference>
<dbReference type="InterPro" id="IPR027417">
    <property type="entry name" value="P-loop_NTPase"/>
</dbReference>
<dbReference type="InterPro" id="IPR029016">
    <property type="entry name" value="GAF-like_dom_sf"/>
</dbReference>
<dbReference type="InterPro" id="IPR025944">
    <property type="entry name" value="Sigma_54_int_dom_CS"/>
</dbReference>
<feature type="domain" description="PAS" evidence="7">
    <location>
        <begin position="199"/>
        <end position="241"/>
    </location>
</feature>
<protein>
    <submittedName>
        <fullName evidence="8">Acetoin dehydrogenase operon transcriptional activator AcoR</fullName>
    </submittedName>
</protein>
<dbReference type="GO" id="GO:0005524">
    <property type="term" value="F:ATP binding"/>
    <property type="evidence" value="ECO:0007669"/>
    <property type="project" value="UniProtKB-KW"/>
</dbReference>
<dbReference type="GO" id="GO:0043565">
    <property type="term" value="F:sequence-specific DNA binding"/>
    <property type="evidence" value="ECO:0007669"/>
    <property type="project" value="InterPro"/>
</dbReference>
<dbReference type="PROSITE" id="PS00676">
    <property type="entry name" value="SIGMA54_INTERACT_2"/>
    <property type="match status" value="1"/>
</dbReference>
<dbReference type="InterPro" id="IPR013767">
    <property type="entry name" value="PAS_fold"/>
</dbReference>
<dbReference type="AlphaFoldDB" id="A0A140LAL2"/>
<dbReference type="Gene3D" id="1.10.10.60">
    <property type="entry name" value="Homeodomain-like"/>
    <property type="match status" value="1"/>
</dbReference>
<dbReference type="GO" id="GO:0006355">
    <property type="term" value="P:regulation of DNA-templated transcription"/>
    <property type="evidence" value="ECO:0007669"/>
    <property type="project" value="InterPro"/>
</dbReference>
<sequence>MKTMDTLKEKPYICRSHERCRQMGIDMTRIFSSKMIAGDVLQKKLEEKRELIITAEPFMNQLYNFVKGSDFFSILTDEEGCILSVIGDEGILSEAFDLKMIPGAYMDEQHIGTNAMGTALAEGIPVQVSGSEHFIQAYHRWTCSASPIRNPEGKIIGTLDLTGYSALVHSHTLGMVVAAANAIEKMLEVKSYTDQLVLAKQHIETIIDSIPAGILTCDLNGSIQLANQYAAEMFGFREKEIWRMKIWELFEGWEIVQSTLSAKGSFLDEDVYVNARKNKLQFSLSAYPIIDREENLREIICVFKEVKKARKLANKIMGRQAIYTFDKIIGRNERFLQTIEYAKKIADSKSTILILGESGTGKEIFAQSIHNHSGRRDEPFVAVNCGAIPRNLIESELFGYEEGAFTGAKRGGNPGKFEVADGGTIFLDEIGEMPLEMQPNLLRVIEEGVITRIGSTKQIPVNVRIIAATNRDLRQEVEKGNFRKDLYYRLNVLPIYLSPLRERKDDIPLLMEYFIGIVSRRLNKRTVKIPPEYMRHLMDYDWPGNIRELENIVELIINTESLPQDLYKKNLSFQPHPEKDVEDCLQLEHMEHQHILYVLKKFKGNISVAAEALGIGRNTLYRKIHKYKIDCSIFEQCSDLEQSSFSMYVPF</sequence>
<dbReference type="InterPro" id="IPR058031">
    <property type="entry name" value="AAA_lid_NorR"/>
</dbReference>
<dbReference type="InterPro" id="IPR003018">
    <property type="entry name" value="GAF"/>
</dbReference>
<evidence type="ECO:0000256" key="1">
    <source>
        <dbReference type="ARBA" id="ARBA00022741"/>
    </source>
</evidence>
<evidence type="ECO:0000313" key="8">
    <source>
        <dbReference type="EMBL" id="KXG77587.1"/>
    </source>
</evidence>
<dbReference type="InterPro" id="IPR035965">
    <property type="entry name" value="PAS-like_dom_sf"/>
</dbReference>
<name>A0A140LAL2_9FIRM</name>
<evidence type="ECO:0000256" key="5">
    <source>
        <dbReference type="ARBA" id="ARBA00023163"/>
    </source>
</evidence>
<dbReference type="SUPFAM" id="SSF52540">
    <property type="entry name" value="P-loop containing nucleoside triphosphate hydrolases"/>
    <property type="match status" value="1"/>
</dbReference>
<dbReference type="Proteomes" id="UP000070456">
    <property type="component" value="Unassembled WGS sequence"/>
</dbReference>
<evidence type="ECO:0000256" key="3">
    <source>
        <dbReference type="ARBA" id="ARBA00023015"/>
    </source>
</evidence>
<dbReference type="Gene3D" id="3.30.450.40">
    <property type="match status" value="1"/>
</dbReference>
<dbReference type="InterPro" id="IPR002197">
    <property type="entry name" value="HTH_Fis"/>
</dbReference>
<dbReference type="PROSITE" id="PS00675">
    <property type="entry name" value="SIGMA54_INTERACT_1"/>
    <property type="match status" value="1"/>
</dbReference>
<dbReference type="PRINTS" id="PR01590">
    <property type="entry name" value="HTHFIS"/>
</dbReference>
<evidence type="ECO:0000313" key="9">
    <source>
        <dbReference type="Proteomes" id="UP000070456"/>
    </source>
</evidence>
<feature type="domain" description="Sigma-54 factor interaction" evidence="6">
    <location>
        <begin position="328"/>
        <end position="558"/>
    </location>
</feature>
<keyword evidence="1" id="KW-0547">Nucleotide-binding</keyword>
<keyword evidence="5" id="KW-0804">Transcription</keyword>
<dbReference type="Gene3D" id="3.30.450.20">
    <property type="entry name" value="PAS domain"/>
    <property type="match status" value="1"/>
</dbReference>
<dbReference type="Gene3D" id="3.40.50.300">
    <property type="entry name" value="P-loop containing nucleotide triphosphate hydrolases"/>
    <property type="match status" value="1"/>
</dbReference>
<dbReference type="InterPro" id="IPR000014">
    <property type="entry name" value="PAS"/>
</dbReference>
<dbReference type="InterPro" id="IPR009057">
    <property type="entry name" value="Homeodomain-like_sf"/>
</dbReference>
<dbReference type="SUPFAM" id="SSF55785">
    <property type="entry name" value="PYP-like sensor domain (PAS domain)"/>
    <property type="match status" value="1"/>
</dbReference>
<keyword evidence="2" id="KW-0067">ATP-binding</keyword>
<dbReference type="SMART" id="SM00382">
    <property type="entry name" value="AAA"/>
    <property type="match status" value="1"/>
</dbReference>
<dbReference type="PROSITE" id="PS00688">
    <property type="entry name" value="SIGMA54_INTERACT_3"/>
    <property type="match status" value="1"/>
</dbReference>
<evidence type="ECO:0000256" key="2">
    <source>
        <dbReference type="ARBA" id="ARBA00022840"/>
    </source>
</evidence>
<dbReference type="Pfam" id="PF25601">
    <property type="entry name" value="AAA_lid_14"/>
    <property type="match status" value="1"/>
</dbReference>
<evidence type="ECO:0000256" key="4">
    <source>
        <dbReference type="ARBA" id="ARBA00023125"/>
    </source>
</evidence>
<dbReference type="NCBIfam" id="TIGR00229">
    <property type="entry name" value="sensory_box"/>
    <property type="match status" value="1"/>
</dbReference>
<dbReference type="PANTHER" id="PTHR32071">
    <property type="entry name" value="TRANSCRIPTIONAL REGULATORY PROTEIN"/>
    <property type="match status" value="1"/>
</dbReference>
<dbReference type="Pfam" id="PF00158">
    <property type="entry name" value="Sigma54_activat"/>
    <property type="match status" value="1"/>
</dbReference>
<keyword evidence="3" id="KW-0805">Transcription regulation</keyword>
<reference evidence="8 9" key="1">
    <citation type="submission" date="2015-12" db="EMBL/GenBank/DDBJ databases">
        <title>Draft genome sequence of the thermoanaerobe Thermotalea metallivorans, an isolate from the runoff channel of the Great Artesian Basin, Australia.</title>
        <authorList>
            <person name="Patel B.K."/>
        </authorList>
    </citation>
    <scope>NUCLEOTIDE SEQUENCE [LARGE SCALE GENOMIC DNA]</scope>
    <source>
        <strain evidence="8 9">B2-1</strain>
    </source>
</reference>
<dbReference type="PATRIC" id="fig|520762.4.peg.498"/>
<dbReference type="SMART" id="SM00091">
    <property type="entry name" value="PAS"/>
    <property type="match status" value="1"/>
</dbReference>
<proteinExistence type="predicted"/>
<dbReference type="Pfam" id="PF01590">
    <property type="entry name" value="GAF"/>
    <property type="match status" value="1"/>
</dbReference>
<organism evidence="8 9">
    <name type="scientific">Thermotalea metallivorans</name>
    <dbReference type="NCBI Taxonomy" id="520762"/>
    <lineage>
        <taxon>Bacteria</taxon>
        <taxon>Bacillati</taxon>
        <taxon>Bacillota</taxon>
        <taxon>Clostridia</taxon>
        <taxon>Peptostreptococcales</taxon>
        <taxon>Thermotaleaceae</taxon>
        <taxon>Thermotalea</taxon>
    </lineage>
</organism>
<gene>
    <name evidence="8" type="primary">acoR</name>
    <name evidence="8" type="ORF">AN619_04400</name>
</gene>
<dbReference type="InterPro" id="IPR002078">
    <property type="entry name" value="Sigma_54_int"/>
</dbReference>